<dbReference type="PROSITE" id="PS01125">
    <property type="entry name" value="ROK"/>
    <property type="match status" value="1"/>
</dbReference>
<dbReference type="Pfam" id="PF00480">
    <property type="entry name" value="ROK"/>
    <property type="match status" value="1"/>
</dbReference>
<dbReference type="Gene3D" id="3.30.420.40">
    <property type="match status" value="2"/>
</dbReference>
<dbReference type="InterPro" id="IPR043129">
    <property type="entry name" value="ATPase_NBD"/>
</dbReference>
<gene>
    <name evidence="2" type="ORF">FHX46_002395</name>
</gene>
<protein>
    <submittedName>
        <fullName evidence="2">Glucokinase-like ROK family protein</fullName>
    </submittedName>
</protein>
<accession>A0ABX0SX03</accession>
<keyword evidence="3" id="KW-1185">Reference proteome</keyword>
<dbReference type="InterPro" id="IPR049874">
    <property type="entry name" value="ROK_cs"/>
</dbReference>
<dbReference type="PANTHER" id="PTHR18964:SF173">
    <property type="entry name" value="GLUCOKINASE"/>
    <property type="match status" value="1"/>
</dbReference>
<dbReference type="SUPFAM" id="SSF46785">
    <property type="entry name" value="Winged helix' DNA-binding domain"/>
    <property type="match status" value="1"/>
</dbReference>
<dbReference type="InterPro" id="IPR036390">
    <property type="entry name" value="WH_DNA-bd_sf"/>
</dbReference>
<evidence type="ECO:0000313" key="2">
    <source>
        <dbReference type="EMBL" id="NIH79865.1"/>
    </source>
</evidence>
<dbReference type="SUPFAM" id="SSF53067">
    <property type="entry name" value="Actin-like ATPase domain"/>
    <property type="match status" value="1"/>
</dbReference>
<dbReference type="InterPro" id="IPR000600">
    <property type="entry name" value="ROK"/>
</dbReference>
<proteinExistence type="inferred from homology"/>
<comment type="similarity">
    <text evidence="1">Belongs to the ROK (NagC/XylR) family.</text>
</comment>
<evidence type="ECO:0000256" key="1">
    <source>
        <dbReference type="ARBA" id="ARBA00006479"/>
    </source>
</evidence>
<dbReference type="InterPro" id="IPR036388">
    <property type="entry name" value="WH-like_DNA-bd_sf"/>
</dbReference>
<sequence>MTATIPSDQLDDLVQVLDLVRSGTARTRPELGRRSGLGRTVISQRVGHLMRAGLLEDGELGPSSGGRAPRELRFRSGAGVILTAELGATSINAGLTDLAGNLLAQRTEPTDVARGPEPVLAQVGALFDELLAARPDAVVWGVGIGLPGPVEFATGRPSAPPIMPGWDGYPVRDHFARRHHAPVWVDNEVNTMTLGEFRAGVAAGAGDYLYVKIGTGIGAGLISGGRLHRGSQGCAGDIGHTAARADTTVVCRCGNIGCLEALAGGAALARDGEAAAKEGRSPVLAERLAAGGVVTAEDVAWAAQNGDRAALELIQRAGRLIGDQLAMLVSFFNPSLLLIGGGVAGAGDHLLATIREVIYGRSLPLATRDLRIVRSSLGEKAGVVGAAFMVLDELFTRDRLARWIDAGSPAGLPELAEADRA</sequence>
<dbReference type="RefSeq" id="WP_167113334.1">
    <property type="nucleotide sequence ID" value="NZ_JAANOU010000001.1"/>
</dbReference>
<dbReference type="Gene3D" id="1.10.10.10">
    <property type="entry name" value="Winged helix-like DNA-binding domain superfamily/Winged helix DNA-binding domain"/>
    <property type="match status" value="1"/>
</dbReference>
<organism evidence="2 3">
    <name type="scientific">Amycolatopsis viridis</name>
    <dbReference type="NCBI Taxonomy" id="185678"/>
    <lineage>
        <taxon>Bacteria</taxon>
        <taxon>Bacillati</taxon>
        <taxon>Actinomycetota</taxon>
        <taxon>Actinomycetes</taxon>
        <taxon>Pseudonocardiales</taxon>
        <taxon>Pseudonocardiaceae</taxon>
        <taxon>Amycolatopsis</taxon>
    </lineage>
</organism>
<dbReference type="EMBL" id="JAANOU010000001">
    <property type="protein sequence ID" value="NIH79865.1"/>
    <property type="molecule type" value="Genomic_DNA"/>
</dbReference>
<dbReference type="Proteomes" id="UP000754495">
    <property type="component" value="Unassembled WGS sequence"/>
</dbReference>
<evidence type="ECO:0000313" key="3">
    <source>
        <dbReference type="Proteomes" id="UP000754495"/>
    </source>
</evidence>
<name>A0ABX0SX03_9PSEU</name>
<comment type="caution">
    <text evidence="2">The sequence shown here is derived from an EMBL/GenBank/DDBJ whole genome shotgun (WGS) entry which is preliminary data.</text>
</comment>
<reference evidence="2 3" key="1">
    <citation type="submission" date="2020-03" db="EMBL/GenBank/DDBJ databases">
        <title>Sequencing the genomes of 1000 actinobacteria strains.</title>
        <authorList>
            <person name="Klenk H.-P."/>
        </authorList>
    </citation>
    <scope>NUCLEOTIDE SEQUENCE [LARGE SCALE GENOMIC DNA]</scope>
    <source>
        <strain evidence="2 3">DSM 45668</strain>
    </source>
</reference>
<dbReference type="PANTHER" id="PTHR18964">
    <property type="entry name" value="ROK (REPRESSOR, ORF, KINASE) FAMILY"/>
    <property type="match status" value="1"/>
</dbReference>